<evidence type="ECO:0000256" key="1">
    <source>
        <dbReference type="ARBA" id="ARBA00004609"/>
    </source>
</evidence>
<feature type="signal peptide" evidence="9">
    <location>
        <begin position="1"/>
        <end position="23"/>
    </location>
</feature>
<dbReference type="Pfam" id="PF07983">
    <property type="entry name" value="X8"/>
    <property type="match status" value="1"/>
</dbReference>
<organism evidence="11 12">
    <name type="scientific">Lactuca virosa</name>
    <dbReference type="NCBI Taxonomy" id="75947"/>
    <lineage>
        <taxon>Eukaryota</taxon>
        <taxon>Viridiplantae</taxon>
        <taxon>Streptophyta</taxon>
        <taxon>Embryophyta</taxon>
        <taxon>Tracheophyta</taxon>
        <taxon>Spermatophyta</taxon>
        <taxon>Magnoliopsida</taxon>
        <taxon>eudicotyledons</taxon>
        <taxon>Gunneridae</taxon>
        <taxon>Pentapetalae</taxon>
        <taxon>asterids</taxon>
        <taxon>campanulids</taxon>
        <taxon>Asterales</taxon>
        <taxon>Asteraceae</taxon>
        <taxon>Cichorioideae</taxon>
        <taxon>Cichorieae</taxon>
        <taxon>Lactucinae</taxon>
        <taxon>Lactuca</taxon>
    </lineage>
</organism>
<evidence type="ECO:0000256" key="7">
    <source>
        <dbReference type="ARBA" id="ARBA00023180"/>
    </source>
</evidence>
<dbReference type="Proteomes" id="UP001157418">
    <property type="component" value="Unassembled WGS sequence"/>
</dbReference>
<evidence type="ECO:0000256" key="4">
    <source>
        <dbReference type="ARBA" id="ARBA00022729"/>
    </source>
</evidence>
<evidence type="ECO:0000256" key="3">
    <source>
        <dbReference type="ARBA" id="ARBA00022622"/>
    </source>
</evidence>
<dbReference type="GO" id="GO:0009506">
    <property type="term" value="C:plasmodesma"/>
    <property type="evidence" value="ECO:0007669"/>
    <property type="project" value="UniProtKB-ARBA"/>
</dbReference>
<dbReference type="SMART" id="SM00768">
    <property type="entry name" value="X8"/>
    <property type="match status" value="1"/>
</dbReference>
<dbReference type="PANTHER" id="PTHR31044:SF99">
    <property type="entry name" value="X8 DOMAIN-CONTAINING PROTEIN-RELATED"/>
    <property type="match status" value="1"/>
</dbReference>
<dbReference type="EMBL" id="CAKMRJ010004445">
    <property type="protein sequence ID" value="CAH1436363.1"/>
    <property type="molecule type" value="Genomic_DNA"/>
</dbReference>
<sequence length="181" mass="18761">MATMPNVALLLLLQLVVYGKVTAATWCVARNDAKEDALQTALDYACGAGADCSPLQDTGLCFLPNTIQAHASYAFNSFYMHSSMDSGACDFSGTAAIAKTDPSYGTCVYPSSPSTAGGGGGMMTPILSTPPQNITLMDGGSGALTPTDTVPTLANPPSSEAFSKFSISRMLFMCMVLMLLA</sequence>
<name>A0AAU9NF66_9ASTR</name>
<proteinExistence type="predicted"/>
<reference evidence="11 12" key="1">
    <citation type="submission" date="2022-01" db="EMBL/GenBank/DDBJ databases">
        <authorList>
            <person name="Xiong W."/>
            <person name="Schranz E."/>
        </authorList>
    </citation>
    <scope>NUCLEOTIDE SEQUENCE [LARGE SCALE GENOMIC DNA]</scope>
</reference>
<gene>
    <name evidence="11" type="ORF">LVIROSA_LOCUS22737</name>
</gene>
<keyword evidence="4 9" id="KW-0732">Signal</keyword>
<comment type="caution">
    <text evidence="11">The sequence shown here is derived from an EMBL/GenBank/DDBJ whole genome shotgun (WGS) entry which is preliminary data.</text>
</comment>
<evidence type="ECO:0000313" key="12">
    <source>
        <dbReference type="Proteomes" id="UP001157418"/>
    </source>
</evidence>
<protein>
    <recommendedName>
        <fullName evidence="10">X8 domain-containing protein</fullName>
    </recommendedName>
</protein>
<dbReference type="GO" id="GO:0098552">
    <property type="term" value="C:side of membrane"/>
    <property type="evidence" value="ECO:0007669"/>
    <property type="project" value="UniProtKB-KW"/>
</dbReference>
<evidence type="ECO:0000256" key="8">
    <source>
        <dbReference type="ARBA" id="ARBA00023288"/>
    </source>
</evidence>
<dbReference type="PANTHER" id="PTHR31044">
    <property type="entry name" value="BETA-1,3 GLUCANASE"/>
    <property type="match status" value="1"/>
</dbReference>
<evidence type="ECO:0000256" key="5">
    <source>
        <dbReference type="ARBA" id="ARBA00023136"/>
    </source>
</evidence>
<keyword evidence="2" id="KW-1003">Cell membrane</keyword>
<evidence type="ECO:0000313" key="11">
    <source>
        <dbReference type="EMBL" id="CAH1436363.1"/>
    </source>
</evidence>
<dbReference type="AlphaFoldDB" id="A0AAU9NF66"/>
<keyword evidence="12" id="KW-1185">Reference proteome</keyword>
<keyword evidence="8" id="KW-0449">Lipoprotein</keyword>
<dbReference type="Gene3D" id="1.20.58.1040">
    <property type="match status" value="1"/>
</dbReference>
<dbReference type="GO" id="GO:0005886">
    <property type="term" value="C:plasma membrane"/>
    <property type="evidence" value="ECO:0007669"/>
    <property type="project" value="UniProtKB-SubCell"/>
</dbReference>
<dbReference type="FunFam" id="1.20.58.1040:FF:000001">
    <property type="entry name" value="Glucan endo-1,3-beta-glucosidase 4"/>
    <property type="match status" value="1"/>
</dbReference>
<evidence type="ECO:0000256" key="6">
    <source>
        <dbReference type="ARBA" id="ARBA00023157"/>
    </source>
</evidence>
<keyword evidence="7" id="KW-0325">Glycoprotein</keyword>
<evidence type="ECO:0000256" key="9">
    <source>
        <dbReference type="SAM" id="SignalP"/>
    </source>
</evidence>
<feature type="chain" id="PRO_5043504970" description="X8 domain-containing protein" evidence="9">
    <location>
        <begin position="24"/>
        <end position="181"/>
    </location>
</feature>
<keyword evidence="6" id="KW-1015">Disulfide bond</keyword>
<keyword evidence="3" id="KW-0336">GPI-anchor</keyword>
<evidence type="ECO:0000259" key="10">
    <source>
        <dbReference type="SMART" id="SM00768"/>
    </source>
</evidence>
<dbReference type="InterPro" id="IPR012946">
    <property type="entry name" value="X8"/>
</dbReference>
<evidence type="ECO:0000256" key="2">
    <source>
        <dbReference type="ARBA" id="ARBA00022475"/>
    </source>
</evidence>
<keyword evidence="5" id="KW-0472">Membrane</keyword>
<comment type="subcellular location">
    <subcellularLocation>
        <location evidence="1">Cell membrane</location>
        <topology evidence="1">Lipid-anchor</topology>
        <topology evidence="1">GPI-anchor</topology>
    </subcellularLocation>
</comment>
<accession>A0AAU9NF66</accession>
<dbReference type="InterPro" id="IPR044788">
    <property type="entry name" value="X8_dom_prot"/>
</dbReference>
<feature type="domain" description="X8" evidence="10">
    <location>
        <begin position="25"/>
        <end position="109"/>
    </location>
</feature>